<sequence length="145" mass="16372">MAKERYKTCVDVHLILRRGDEILLGERRNTGWRDGDWHLPSGHLDPGEAASAALIRETAEEIGVAVDAAAVRFAHLMHHFTDDARTAMFFEVTQWTGEVVNREPDKCAGWDWFPLDALPEQMIPYAAEALTLYAKGTVYSERGWS</sequence>
<comment type="cofactor">
    <cofactor evidence="1">
        <name>Mg(2+)</name>
        <dbReference type="ChEBI" id="CHEBI:18420"/>
    </cofactor>
</comment>
<comment type="similarity">
    <text evidence="2 4">Belongs to the Nudix hydrolase family.</text>
</comment>
<dbReference type="InterPro" id="IPR015797">
    <property type="entry name" value="NUDIX_hydrolase-like_dom_sf"/>
</dbReference>
<dbReference type="Gene3D" id="3.90.79.10">
    <property type="entry name" value="Nucleoside Triphosphate Pyrophosphohydrolase"/>
    <property type="match status" value="1"/>
</dbReference>
<keyword evidence="7" id="KW-1185">Reference proteome</keyword>
<dbReference type="EMBL" id="QOIL01000034">
    <property type="protein sequence ID" value="RCG19101.1"/>
    <property type="molecule type" value="Genomic_DNA"/>
</dbReference>
<dbReference type="Pfam" id="PF00293">
    <property type="entry name" value="NUDIX"/>
    <property type="match status" value="1"/>
</dbReference>
<dbReference type="SUPFAM" id="SSF55811">
    <property type="entry name" value="Nudix"/>
    <property type="match status" value="1"/>
</dbReference>
<dbReference type="PANTHER" id="PTHR43046:SF14">
    <property type="entry name" value="MUTT_NUDIX FAMILY PROTEIN"/>
    <property type="match status" value="1"/>
</dbReference>
<feature type="domain" description="Nudix hydrolase" evidence="5">
    <location>
        <begin position="5"/>
        <end position="136"/>
    </location>
</feature>
<evidence type="ECO:0000313" key="6">
    <source>
        <dbReference type="EMBL" id="RCG19101.1"/>
    </source>
</evidence>
<evidence type="ECO:0000256" key="2">
    <source>
        <dbReference type="ARBA" id="ARBA00005582"/>
    </source>
</evidence>
<dbReference type="PROSITE" id="PS51462">
    <property type="entry name" value="NUDIX"/>
    <property type="match status" value="1"/>
</dbReference>
<organism evidence="6 7">
    <name type="scientific">Sphaerisporangium album</name>
    <dbReference type="NCBI Taxonomy" id="509200"/>
    <lineage>
        <taxon>Bacteria</taxon>
        <taxon>Bacillati</taxon>
        <taxon>Actinomycetota</taxon>
        <taxon>Actinomycetes</taxon>
        <taxon>Streptosporangiales</taxon>
        <taxon>Streptosporangiaceae</taxon>
        <taxon>Sphaerisporangium</taxon>
    </lineage>
</organism>
<evidence type="ECO:0000313" key="7">
    <source>
        <dbReference type="Proteomes" id="UP000253094"/>
    </source>
</evidence>
<gene>
    <name evidence="6" type="ORF">DQ384_38130</name>
</gene>
<dbReference type="InterPro" id="IPR020476">
    <property type="entry name" value="Nudix_hydrolase"/>
</dbReference>
<accession>A0A367EM36</accession>
<proteinExistence type="inferred from homology"/>
<dbReference type="PRINTS" id="PR00502">
    <property type="entry name" value="NUDIXFAMILY"/>
</dbReference>
<comment type="caution">
    <text evidence="6">The sequence shown here is derived from an EMBL/GenBank/DDBJ whole genome shotgun (WGS) entry which is preliminary data.</text>
</comment>
<dbReference type="GO" id="GO:0016787">
    <property type="term" value="F:hydrolase activity"/>
    <property type="evidence" value="ECO:0007669"/>
    <property type="project" value="UniProtKB-KW"/>
</dbReference>
<dbReference type="OrthoDB" id="21342at2"/>
<evidence type="ECO:0000256" key="4">
    <source>
        <dbReference type="RuleBase" id="RU003476"/>
    </source>
</evidence>
<dbReference type="CDD" id="cd04683">
    <property type="entry name" value="NUDIX_Hydrolase"/>
    <property type="match status" value="1"/>
</dbReference>
<dbReference type="InterPro" id="IPR020084">
    <property type="entry name" value="NUDIX_hydrolase_CS"/>
</dbReference>
<dbReference type="PROSITE" id="PS00893">
    <property type="entry name" value="NUDIX_BOX"/>
    <property type="match status" value="1"/>
</dbReference>
<keyword evidence="3 4" id="KW-0378">Hydrolase</keyword>
<dbReference type="Proteomes" id="UP000253094">
    <property type="component" value="Unassembled WGS sequence"/>
</dbReference>
<dbReference type="InterPro" id="IPR000086">
    <property type="entry name" value="NUDIX_hydrolase_dom"/>
</dbReference>
<reference evidence="6 7" key="1">
    <citation type="submission" date="2018-06" db="EMBL/GenBank/DDBJ databases">
        <title>Sphaerisporangium craniellae sp. nov., isolated from a marine sponge in the South China Sea.</title>
        <authorList>
            <person name="Li L."/>
        </authorList>
    </citation>
    <scope>NUCLEOTIDE SEQUENCE [LARGE SCALE GENOMIC DNA]</scope>
    <source>
        <strain evidence="6 7">CCTCC AA 208026</strain>
    </source>
</reference>
<evidence type="ECO:0000256" key="1">
    <source>
        <dbReference type="ARBA" id="ARBA00001946"/>
    </source>
</evidence>
<protein>
    <submittedName>
        <fullName evidence="6">NUDIX domain-containing protein</fullName>
    </submittedName>
</protein>
<evidence type="ECO:0000256" key="3">
    <source>
        <dbReference type="ARBA" id="ARBA00022801"/>
    </source>
</evidence>
<name>A0A367EM36_9ACTN</name>
<dbReference type="PANTHER" id="PTHR43046">
    <property type="entry name" value="GDP-MANNOSE MANNOSYL HYDROLASE"/>
    <property type="match status" value="1"/>
</dbReference>
<dbReference type="AlphaFoldDB" id="A0A367EM36"/>
<evidence type="ECO:0000259" key="5">
    <source>
        <dbReference type="PROSITE" id="PS51462"/>
    </source>
</evidence>
<dbReference type="RefSeq" id="WP_114033756.1">
    <property type="nucleotide sequence ID" value="NZ_QOIL01000034.1"/>
</dbReference>